<dbReference type="Proteomes" id="UP000076837">
    <property type="component" value="Unassembled WGS sequence"/>
</dbReference>
<keyword evidence="5" id="KW-1185">Reference proteome</keyword>
<sequence>MPERVFIFPASDVYDCVSRVPFDAAVASRFIDYYNETLEFQSTLTFLENPPEGYQQPPVNVQQELEYIRANISSGMYKSQYTFEAQVQLLVRRMHDSHVILDSGIMSPFRYASPYTLISVSQDGLREPQIYLQEDLLAATIDQYNPSPVSKINNVEVVEYLTSLAELNSDGYVEPHADWNSLMDSPANDVQGYLSLFQRLIFYPGNELNFTFENGTTLDTIWIAIYVEDSYTGPLTTPGDFYNYFVMGLVPADFDESAPSVWWPAEYNITWNSSNLVAPPTESNLHCSSDAGLVKNWCSVSNGLIEAYPNDPVVVQRDLSIVGAGVVSGYIMEDISTGILSIPSFYQGENHVNSFSDAIDEFIGNATAKNTKRVIIDLQQNGGGLILLALRTFKKFFPTISPYTGSRIRSHEIADILGTAYTKWWQSLDTSLDQQSDDHEFFAASEWVATNRINAATGLEFNSWAEYFGPVLDHGDKFSNKQSYNLSDRAFDRATFGTTYGAWENSSSTVENEKWAPDNIVLLTDGLCSSACAIFVELMTAMANVRTISLGGRPVRGPMQTASGNRGAAPYTAYDLDNDYDWLQTVLGDEDAFQRLHPRKDTGVFTKFASINIRDQMRPDDLIPLQFRYEPSDCRLYYTPNNVYNMSRLWRDVATAAWTNSSTCTPGSTGFSTRTKTGRKQPPKPSTGAPARFKGPEGPPSDSLDISPNATAGLIDVRFLKDLNKYRKCKVEESVCEKGFSCRSVPSFCPPDKAGPLLDLCFPNCQSDRADCVPVRLAESPAQQVDVMAAAGRFPTLNRPSFPGVMTGEQLPRALYTGFRQRREEIFNALEFNVPCS</sequence>
<dbReference type="AlphaFoldDB" id="A0A163FY98"/>
<dbReference type="InterPro" id="IPR056186">
    <property type="entry name" value="PDZ_CPAF-rel"/>
</dbReference>
<dbReference type="Pfam" id="PF03572">
    <property type="entry name" value="Peptidase_S41"/>
    <property type="match status" value="1"/>
</dbReference>
<reference evidence="4 5" key="1">
    <citation type="journal article" date="2016" name="Sci. Rep.">
        <title>Draft genome sequencing and secretome analysis of fungal phytopathogen Ascochyta rabiei provides insight into the necrotrophic effector repertoire.</title>
        <authorList>
            <person name="Verma S."/>
            <person name="Gazara R.K."/>
            <person name="Nizam S."/>
            <person name="Parween S."/>
            <person name="Chattopadhyay D."/>
            <person name="Verma P.K."/>
        </authorList>
    </citation>
    <scope>NUCLEOTIDE SEQUENCE [LARGE SCALE GENOMIC DNA]</scope>
    <source>
        <strain evidence="4 5">ArDII</strain>
    </source>
</reference>
<dbReference type="Pfam" id="PF23658">
    <property type="entry name" value="PDZ_CPAF_rel"/>
    <property type="match status" value="1"/>
</dbReference>
<organism evidence="4 5">
    <name type="scientific">Didymella rabiei</name>
    <name type="common">Chickpea ascochyta blight fungus</name>
    <name type="synonym">Mycosphaerella rabiei</name>
    <dbReference type="NCBI Taxonomy" id="5454"/>
    <lineage>
        <taxon>Eukaryota</taxon>
        <taxon>Fungi</taxon>
        <taxon>Dikarya</taxon>
        <taxon>Ascomycota</taxon>
        <taxon>Pezizomycotina</taxon>
        <taxon>Dothideomycetes</taxon>
        <taxon>Pleosporomycetidae</taxon>
        <taxon>Pleosporales</taxon>
        <taxon>Pleosporineae</taxon>
        <taxon>Didymellaceae</taxon>
        <taxon>Ascochyta</taxon>
    </lineage>
</organism>
<evidence type="ECO:0000259" key="3">
    <source>
        <dbReference type="Pfam" id="PF23658"/>
    </source>
</evidence>
<feature type="domain" description="Tail specific protease" evidence="2">
    <location>
        <begin position="337"/>
        <end position="542"/>
    </location>
</feature>
<dbReference type="SUPFAM" id="SSF52096">
    <property type="entry name" value="ClpP/crotonase"/>
    <property type="match status" value="1"/>
</dbReference>
<name>A0A163FY98_DIDRA</name>
<dbReference type="STRING" id="5454.A0A163FY98"/>
<dbReference type="InterPro" id="IPR005151">
    <property type="entry name" value="Tail-specific_protease"/>
</dbReference>
<protein>
    <submittedName>
        <fullName evidence="4">Serine-type peptidase</fullName>
    </submittedName>
</protein>
<evidence type="ECO:0000313" key="4">
    <source>
        <dbReference type="EMBL" id="KZM24592.1"/>
    </source>
</evidence>
<evidence type="ECO:0000259" key="2">
    <source>
        <dbReference type="Pfam" id="PF03572"/>
    </source>
</evidence>
<proteinExistence type="predicted"/>
<dbReference type="GO" id="GO:0008236">
    <property type="term" value="F:serine-type peptidase activity"/>
    <property type="evidence" value="ECO:0007669"/>
    <property type="project" value="InterPro"/>
</dbReference>
<dbReference type="Gene3D" id="3.90.226.10">
    <property type="entry name" value="2-enoyl-CoA Hydratase, Chain A, domain 1"/>
    <property type="match status" value="1"/>
</dbReference>
<dbReference type="PANTHER" id="PTHR37049">
    <property type="entry name" value="PEPTIDASE S41 FAMILY PROTEIN"/>
    <property type="match status" value="1"/>
</dbReference>
<feature type="region of interest" description="Disordered" evidence="1">
    <location>
        <begin position="661"/>
        <end position="707"/>
    </location>
</feature>
<dbReference type="GO" id="GO:0006508">
    <property type="term" value="P:proteolysis"/>
    <property type="evidence" value="ECO:0007669"/>
    <property type="project" value="InterPro"/>
</dbReference>
<dbReference type="EMBL" id="JYNV01000155">
    <property type="protein sequence ID" value="KZM24592.1"/>
    <property type="molecule type" value="Genomic_DNA"/>
</dbReference>
<dbReference type="InterPro" id="IPR052766">
    <property type="entry name" value="S41A_metabolite_peptidase"/>
</dbReference>
<dbReference type="PANTHER" id="PTHR37049:SF5">
    <property type="entry name" value="TAIL SPECIFIC PROTEASE DOMAIN-CONTAINING PROTEIN"/>
    <property type="match status" value="1"/>
</dbReference>
<feature type="compositionally biased region" description="Polar residues" evidence="1">
    <location>
        <begin position="661"/>
        <end position="675"/>
    </location>
</feature>
<evidence type="ECO:0000256" key="1">
    <source>
        <dbReference type="SAM" id="MobiDB-lite"/>
    </source>
</evidence>
<feature type="domain" description="CPAF-like PDZ" evidence="3">
    <location>
        <begin position="111"/>
        <end position="229"/>
    </location>
</feature>
<gene>
    <name evidence="4" type="ORF">ST47_g4333</name>
</gene>
<accession>A0A163FY98</accession>
<dbReference type="InterPro" id="IPR029045">
    <property type="entry name" value="ClpP/crotonase-like_dom_sf"/>
</dbReference>
<evidence type="ECO:0000313" key="5">
    <source>
        <dbReference type="Proteomes" id="UP000076837"/>
    </source>
</evidence>
<comment type="caution">
    <text evidence="4">The sequence shown here is derived from an EMBL/GenBank/DDBJ whole genome shotgun (WGS) entry which is preliminary data.</text>
</comment>